<dbReference type="InterPro" id="IPR036477">
    <property type="entry name" value="Formyl_transf_N_sf"/>
</dbReference>
<dbReference type="GO" id="GO:0004479">
    <property type="term" value="F:methionyl-tRNA formyltransferase activity"/>
    <property type="evidence" value="ECO:0007669"/>
    <property type="project" value="UniProtKB-EC"/>
</dbReference>
<evidence type="ECO:0000313" key="11">
    <source>
        <dbReference type="EMBL" id="MCW0952691.1"/>
    </source>
</evidence>
<dbReference type="SUPFAM" id="SSF50486">
    <property type="entry name" value="FMT C-terminal domain-like"/>
    <property type="match status" value="1"/>
</dbReference>
<dbReference type="PANTHER" id="PTHR11138:SF5">
    <property type="entry name" value="METHIONYL-TRNA FORMYLTRANSFERASE, MITOCHONDRIAL"/>
    <property type="match status" value="1"/>
</dbReference>
<evidence type="ECO:0000256" key="4">
    <source>
        <dbReference type="ARBA" id="ARBA00016014"/>
    </source>
</evidence>
<dbReference type="PANTHER" id="PTHR11138">
    <property type="entry name" value="METHIONYL-TRNA FORMYLTRANSFERASE"/>
    <property type="match status" value="1"/>
</dbReference>
<keyword evidence="5 8" id="KW-0808">Transferase</keyword>
<dbReference type="InterPro" id="IPR041711">
    <property type="entry name" value="Met-tRNA-FMT_N"/>
</dbReference>
<dbReference type="SUPFAM" id="SSF53328">
    <property type="entry name" value="Formyltransferase"/>
    <property type="match status" value="1"/>
</dbReference>
<dbReference type="Pfam" id="PF02911">
    <property type="entry name" value="Formyl_trans_C"/>
    <property type="match status" value="1"/>
</dbReference>
<evidence type="ECO:0000256" key="3">
    <source>
        <dbReference type="ARBA" id="ARBA00012261"/>
    </source>
</evidence>
<comment type="caution">
    <text evidence="11">The sequence shown here is derived from an EMBL/GenBank/DDBJ whole genome shotgun (WGS) entry which is preliminary data.</text>
</comment>
<dbReference type="InterPro" id="IPR002376">
    <property type="entry name" value="Formyl_transf_N"/>
</dbReference>
<dbReference type="InterPro" id="IPR044135">
    <property type="entry name" value="Met-tRNA-FMT_C"/>
</dbReference>
<dbReference type="HAMAP" id="MF_00182">
    <property type="entry name" value="Formyl_trans"/>
    <property type="match status" value="1"/>
</dbReference>
<comment type="function">
    <text evidence="1 8">Attaches a formyl group to the free amino group of methionyl-tRNA(fMet). The formyl group appears to play a dual role in the initiator identity of N-formylmethionyl-tRNA by promoting its recognition by IF2 and preventing the misappropriation of this tRNA by the elongation apparatus.</text>
</comment>
<evidence type="ECO:0000256" key="8">
    <source>
        <dbReference type="HAMAP-Rule" id="MF_00182"/>
    </source>
</evidence>
<evidence type="ECO:0000313" key="12">
    <source>
        <dbReference type="Proteomes" id="UP001526225"/>
    </source>
</evidence>
<organism evidence="11 12">
    <name type="scientific">Weissella ceti</name>
    <dbReference type="NCBI Taxonomy" id="759620"/>
    <lineage>
        <taxon>Bacteria</taxon>
        <taxon>Bacillati</taxon>
        <taxon>Bacillota</taxon>
        <taxon>Bacilli</taxon>
        <taxon>Lactobacillales</taxon>
        <taxon>Lactobacillaceae</taxon>
        <taxon>Weissella</taxon>
    </lineage>
</organism>
<dbReference type="PROSITE" id="PS00373">
    <property type="entry name" value="GART"/>
    <property type="match status" value="1"/>
</dbReference>
<keyword evidence="6 8" id="KW-0648">Protein biosynthesis</keyword>
<dbReference type="CDD" id="cd08704">
    <property type="entry name" value="Met_tRNA_FMT_C"/>
    <property type="match status" value="1"/>
</dbReference>
<dbReference type="NCBIfam" id="TIGR00460">
    <property type="entry name" value="fmt"/>
    <property type="match status" value="1"/>
</dbReference>
<dbReference type="Gene3D" id="3.10.25.10">
    <property type="entry name" value="Formyl transferase, C-terminal domain"/>
    <property type="match status" value="1"/>
</dbReference>
<evidence type="ECO:0000259" key="9">
    <source>
        <dbReference type="Pfam" id="PF00551"/>
    </source>
</evidence>
<keyword evidence="12" id="KW-1185">Reference proteome</keyword>
<evidence type="ECO:0000256" key="6">
    <source>
        <dbReference type="ARBA" id="ARBA00022917"/>
    </source>
</evidence>
<dbReference type="InterPro" id="IPR005793">
    <property type="entry name" value="Formyl_trans_C"/>
</dbReference>
<proteinExistence type="inferred from homology"/>
<evidence type="ECO:0000256" key="2">
    <source>
        <dbReference type="ARBA" id="ARBA00010699"/>
    </source>
</evidence>
<sequence length="320" mass="33851">MTQKIIFMGTPDFSVPILNALIAAPEYDVIAAVTQPDRPVGRKKVLQPTPVKAAALAGDVPVFQPVKLGGSEELDQLIAMEPDLIVTAAYGQFLPTRFLESAKIAAINVHASLLPKYRGGAPIHYAVMNGDAKTGVSIMYMVKKMDAGDVLAQAEIAIPENATTGEMFAELSTLGRDTLLATLPGLIAGDIVGTPQDPDAVSFSPNIAPEEEVLDFNGSAQSVHNHVRGLNPFPTAHTTINGVRTKIQKTHLPAEATDLPAGAIVKKTKKELWLAAGDGQVIAIDELQPAGKPKMAVAAYLNGHASFNEGDIVITHDESK</sequence>
<dbReference type="InterPro" id="IPR037022">
    <property type="entry name" value="Formyl_trans_C_sf"/>
</dbReference>
<dbReference type="InterPro" id="IPR011034">
    <property type="entry name" value="Formyl_transferase-like_C_sf"/>
</dbReference>
<dbReference type="InterPro" id="IPR005794">
    <property type="entry name" value="Fmt"/>
</dbReference>
<dbReference type="InterPro" id="IPR001555">
    <property type="entry name" value="GART_AS"/>
</dbReference>
<evidence type="ECO:0000256" key="7">
    <source>
        <dbReference type="ARBA" id="ARBA00048558"/>
    </source>
</evidence>
<evidence type="ECO:0000259" key="10">
    <source>
        <dbReference type="Pfam" id="PF02911"/>
    </source>
</evidence>
<feature type="binding site" evidence="8">
    <location>
        <begin position="112"/>
        <end position="115"/>
    </location>
    <ligand>
        <name>(6S)-5,6,7,8-tetrahydrofolate</name>
        <dbReference type="ChEBI" id="CHEBI:57453"/>
    </ligand>
</feature>
<feature type="domain" description="Formyl transferase N-terminal" evidence="9">
    <location>
        <begin position="4"/>
        <end position="180"/>
    </location>
</feature>
<dbReference type="Pfam" id="PF00551">
    <property type="entry name" value="Formyl_trans_N"/>
    <property type="match status" value="1"/>
</dbReference>
<accession>A0ABT3E2R7</accession>
<gene>
    <name evidence="8 11" type="primary">fmt</name>
    <name evidence="11" type="ORF">OIT44_01185</name>
</gene>
<dbReference type="CDD" id="cd08646">
    <property type="entry name" value="FMT_core_Met-tRNA-FMT_N"/>
    <property type="match status" value="1"/>
</dbReference>
<dbReference type="EMBL" id="JAOZFE010000001">
    <property type="protein sequence ID" value="MCW0952691.1"/>
    <property type="molecule type" value="Genomic_DNA"/>
</dbReference>
<evidence type="ECO:0000256" key="1">
    <source>
        <dbReference type="ARBA" id="ARBA00002606"/>
    </source>
</evidence>
<comment type="catalytic activity">
    <reaction evidence="7 8">
        <text>L-methionyl-tRNA(fMet) + (6R)-10-formyltetrahydrofolate = N-formyl-L-methionyl-tRNA(fMet) + (6S)-5,6,7,8-tetrahydrofolate + H(+)</text>
        <dbReference type="Rhea" id="RHEA:24380"/>
        <dbReference type="Rhea" id="RHEA-COMP:9952"/>
        <dbReference type="Rhea" id="RHEA-COMP:9953"/>
        <dbReference type="ChEBI" id="CHEBI:15378"/>
        <dbReference type="ChEBI" id="CHEBI:57453"/>
        <dbReference type="ChEBI" id="CHEBI:78530"/>
        <dbReference type="ChEBI" id="CHEBI:78844"/>
        <dbReference type="ChEBI" id="CHEBI:195366"/>
        <dbReference type="EC" id="2.1.2.9"/>
    </reaction>
</comment>
<name>A0ABT3E2R7_9LACO</name>
<feature type="domain" description="Formyl transferase C-terminal" evidence="10">
    <location>
        <begin position="206"/>
        <end position="304"/>
    </location>
</feature>
<reference evidence="11 12" key="1">
    <citation type="submission" date="2022-10" db="EMBL/GenBank/DDBJ databases">
        <title>Weissella fermenti sp. nov., isolated from fermented cabbage.</title>
        <authorList>
            <person name="Lee J.K."/>
            <person name="Baek J.H."/>
            <person name="Choi D.G."/>
            <person name="Kim J.M."/>
            <person name="Jeon C.O."/>
        </authorList>
    </citation>
    <scope>NUCLEOTIDE SEQUENCE [LARGE SCALE GENOMIC DNA]</scope>
    <source>
        <strain evidence="11 12">KACC 18534</strain>
    </source>
</reference>
<evidence type="ECO:0000256" key="5">
    <source>
        <dbReference type="ARBA" id="ARBA00022679"/>
    </source>
</evidence>
<dbReference type="Proteomes" id="UP001526225">
    <property type="component" value="Unassembled WGS sequence"/>
</dbReference>
<dbReference type="Gene3D" id="3.40.50.170">
    <property type="entry name" value="Formyl transferase, N-terminal domain"/>
    <property type="match status" value="1"/>
</dbReference>
<dbReference type="EC" id="2.1.2.9" evidence="3 8"/>
<protein>
    <recommendedName>
        <fullName evidence="4 8">Methionyl-tRNA formyltransferase</fullName>
        <ecNumber evidence="3 8">2.1.2.9</ecNumber>
    </recommendedName>
</protein>
<comment type="similarity">
    <text evidence="2 8">Belongs to the Fmt family.</text>
</comment>
<dbReference type="RefSeq" id="WP_213409299.1">
    <property type="nucleotide sequence ID" value="NZ_CP074441.1"/>
</dbReference>